<feature type="region of interest" description="Disordered" evidence="1">
    <location>
        <begin position="1"/>
        <end position="38"/>
    </location>
</feature>
<dbReference type="EMBL" id="JAPCWZ010000003">
    <property type="protein sequence ID" value="KAK8872949.1"/>
    <property type="molecule type" value="Genomic_DNA"/>
</dbReference>
<dbReference type="Proteomes" id="UP001390339">
    <property type="component" value="Unassembled WGS sequence"/>
</dbReference>
<keyword evidence="3" id="KW-1185">Reference proteome</keyword>
<evidence type="ECO:0008006" key="4">
    <source>
        <dbReference type="Google" id="ProtNLM"/>
    </source>
</evidence>
<feature type="compositionally biased region" description="Polar residues" evidence="1">
    <location>
        <begin position="117"/>
        <end position="146"/>
    </location>
</feature>
<protein>
    <recommendedName>
        <fullName evidence="4">BZIP domain-containing protein</fullName>
    </recommendedName>
</protein>
<reference evidence="2 3" key="1">
    <citation type="journal article" date="2024" name="IMA Fungus">
        <title>Apiospora arundinis, a panoply of carbohydrate-active enzymes and secondary metabolites.</title>
        <authorList>
            <person name="Sorensen T."/>
            <person name="Petersen C."/>
            <person name="Muurmann A.T."/>
            <person name="Christiansen J.V."/>
            <person name="Brundto M.L."/>
            <person name="Overgaard C.K."/>
            <person name="Boysen A.T."/>
            <person name="Wollenberg R.D."/>
            <person name="Larsen T.O."/>
            <person name="Sorensen J.L."/>
            <person name="Nielsen K.L."/>
            <person name="Sondergaard T.E."/>
        </authorList>
    </citation>
    <scope>NUCLEOTIDE SEQUENCE [LARGE SCALE GENOMIC DNA]</scope>
    <source>
        <strain evidence="2 3">AAU 773</strain>
    </source>
</reference>
<sequence>MSIQTFEVEDPESGSQQRLERRRELNRKAQRRFRTRRNQARIRQIEQDNQLATVWPNDWHWSSSSPFSVPLTAQNQTTGQTSSFGADETLPLDVSALDSMLYPTIPHGVPLVESPSLAPSQSPTTTVLADSQSLASNSSVSTTPPNGGNHHKAATQQAYPPWVPNLSGIELPEPQDSVMTTDTGSPYMSDSSAWSNMLDMSPSHSPGILLPTCLYAPAMASFDATISPVTTTDATFPMDPQEELDWGNMETFQAALAWMPAPGTYVQ</sequence>
<proteinExistence type="predicted"/>
<name>A0ABR2J580_9PEZI</name>
<feature type="compositionally biased region" description="Basic residues" evidence="1">
    <location>
        <begin position="28"/>
        <end position="38"/>
    </location>
</feature>
<dbReference type="Gene3D" id="1.20.5.170">
    <property type="match status" value="1"/>
</dbReference>
<evidence type="ECO:0000313" key="2">
    <source>
        <dbReference type="EMBL" id="KAK8872949.1"/>
    </source>
</evidence>
<comment type="caution">
    <text evidence="2">The sequence shown here is derived from an EMBL/GenBank/DDBJ whole genome shotgun (WGS) entry which is preliminary data.</text>
</comment>
<evidence type="ECO:0000256" key="1">
    <source>
        <dbReference type="SAM" id="MobiDB-lite"/>
    </source>
</evidence>
<organism evidence="2 3">
    <name type="scientific">Apiospora arundinis</name>
    <dbReference type="NCBI Taxonomy" id="335852"/>
    <lineage>
        <taxon>Eukaryota</taxon>
        <taxon>Fungi</taxon>
        <taxon>Dikarya</taxon>
        <taxon>Ascomycota</taxon>
        <taxon>Pezizomycotina</taxon>
        <taxon>Sordariomycetes</taxon>
        <taxon>Xylariomycetidae</taxon>
        <taxon>Amphisphaeriales</taxon>
        <taxon>Apiosporaceae</taxon>
        <taxon>Apiospora</taxon>
    </lineage>
</organism>
<gene>
    <name evidence="2" type="ORF">PGQ11_003463</name>
</gene>
<evidence type="ECO:0000313" key="3">
    <source>
        <dbReference type="Proteomes" id="UP001390339"/>
    </source>
</evidence>
<accession>A0ABR2J580</accession>
<feature type="region of interest" description="Disordered" evidence="1">
    <location>
        <begin position="113"/>
        <end position="154"/>
    </location>
</feature>
<feature type="compositionally biased region" description="Basic and acidic residues" evidence="1">
    <location>
        <begin position="18"/>
        <end position="27"/>
    </location>
</feature>